<accession>A0A1H1M335</accession>
<dbReference type="Pfam" id="PF00111">
    <property type="entry name" value="Fer2"/>
    <property type="match status" value="1"/>
</dbReference>
<proteinExistence type="predicted"/>
<comment type="cofactor">
    <cofactor evidence="1">
        <name>FAD</name>
        <dbReference type="ChEBI" id="CHEBI:57692"/>
    </cofactor>
</comment>
<dbReference type="Gene3D" id="3.40.50.80">
    <property type="entry name" value="Nucleotide-binding domain of ferredoxin-NADP reductase (FNR) module"/>
    <property type="match status" value="1"/>
</dbReference>
<dbReference type="InterPro" id="IPR001041">
    <property type="entry name" value="2Fe-2S_ferredoxin-type"/>
</dbReference>
<sequence>MTKRVYTAGVYAERDMMLTVRDREIIAEGVLRLDFVRSDGGPMPPWEPGAHIEIDVADIGIRHYSLIGNPRDRSRWQVAVRLTAPPVAGASQFLHRNSRVGDEFHVIAPRNNFSFAIPTKDQTLHFFAGGIGITPLLSMIEAADEADADWTLTYLGRTLPSMPFRDRLGEFGDRVRMIASADRPKGLVESVLDTASPEGRIYVCGPETLIDEVGEHSAQRGLTYRSELFSHSGGNGLREDDGPFDLVCASSGITVEVAGSETSIMALERHGIRPRTSCEMGVCGTCETRVIRGTPDHRDSLLSEDERERGESMLICVGRALSDELVVDL</sequence>
<dbReference type="CDD" id="cd00207">
    <property type="entry name" value="fer2"/>
    <property type="match status" value="1"/>
</dbReference>
<dbReference type="InterPro" id="IPR036010">
    <property type="entry name" value="2Fe-2S_ferredoxin-like_sf"/>
</dbReference>
<keyword evidence="6" id="KW-0408">Iron</keyword>
<dbReference type="PANTHER" id="PTHR47354">
    <property type="entry name" value="NADH OXIDOREDUCTASE HCR"/>
    <property type="match status" value="1"/>
</dbReference>
<dbReference type="InterPro" id="IPR006058">
    <property type="entry name" value="2Fe2S_fd_BS"/>
</dbReference>
<dbReference type="AlphaFoldDB" id="A0A1H1M335"/>
<dbReference type="Proteomes" id="UP000199597">
    <property type="component" value="Chromosome I"/>
</dbReference>
<name>A0A1H1M335_9MICO</name>
<dbReference type="EMBL" id="LT629766">
    <property type="protein sequence ID" value="SDR80765.1"/>
    <property type="molecule type" value="Genomic_DNA"/>
</dbReference>
<dbReference type="CDD" id="cd06185">
    <property type="entry name" value="PDR_like"/>
    <property type="match status" value="1"/>
</dbReference>
<feature type="domain" description="FAD-binding FR-type" evidence="9">
    <location>
        <begin position="13"/>
        <end position="116"/>
    </location>
</feature>
<dbReference type="InterPro" id="IPR017927">
    <property type="entry name" value="FAD-bd_FR_type"/>
</dbReference>
<keyword evidence="2" id="KW-0285">Flavoprotein</keyword>
<evidence type="ECO:0000256" key="6">
    <source>
        <dbReference type="ARBA" id="ARBA00023004"/>
    </source>
</evidence>
<reference evidence="11" key="1">
    <citation type="submission" date="2016-10" db="EMBL/GenBank/DDBJ databases">
        <authorList>
            <person name="Varghese N."/>
            <person name="Submissions S."/>
        </authorList>
    </citation>
    <scope>NUCLEOTIDE SEQUENCE [LARGE SCALE GENOMIC DNA]</scope>
    <source>
        <strain evidence="11">DSM 23676</strain>
    </source>
</reference>
<dbReference type="RefSeq" id="WP_092009409.1">
    <property type="nucleotide sequence ID" value="NZ_LT629766.1"/>
</dbReference>
<evidence type="ECO:0000256" key="5">
    <source>
        <dbReference type="ARBA" id="ARBA00023002"/>
    </source>
</evidence>
<dbReference type="PRINTS" id="PR00409">
    <property type="entry name" value="PHDIOXRDTASE"/>
</dbReference>
<keyword evidence="3" id="KW-0001">2Fe-2S</keyword>
<keyword evidence="7" id="KW-0411">Iron-sulfur</keyword>
<evidence type="ECO:0000256" key="3">
    <source>
        <dbReference type="ARBA" id="ARBA00022714"/>
    </source>
</evidence>
<evidence type="ECO:0000256" key="4">
    <source>
        <dbReference type="ARBA" id="ARBA00022723"/>
    </source>
</evidence>
<dbReference type="Gene3D" id="2.40.30.10">
    <property type="entry name" value="Translation factors"/>
    <property type="match status" value="1"/>
</dbReference>
<evidence type="ECO:0000313" key="11">
    <source>
        <dbReference type="Proteomes" id="UP000199597"/>
    </source>
</evidence>
<dbReference type="SUPFAM" id="SSF54292">
    <property type="entry name" value="2Fe-2S ferredoxin-like"/>
    <property type="match status" value="1"/>
</dbReference>
<dbReference type="PANTHER" id="PTHR47354:SF1">
    <property type="entry name" value="CARNITINE MONOOXYGENASE REDUCTASE SUBUNIT"/>
    <property type="match status" value="1"/>
</dbReference>
<dbReference type="SUPFAM" id="SSF63380">
    <property type="entry name" value="Riboflavin synthase domain-like"/>
    <property type="match status" value="1"/>
</dbReference>
<dbReference type="GO" id="GO:0046872">
    <property type="term" value="F:metal ion binding"/>
    <property type="evidence" value="ECO:0007669"/>
    <property type="project" value="UniProtKB-KW"/>
</dbReference>
<protein>
    <submittedName>
        <fullName evidence="10">Ferredoxin-NADP reductase</fullName>
    </submittedName>
</protein>
<dbReference type="InterPro" id="IPR050415">
    <property type="entry name" value="MRET"/>
</dbReference>
<dbReference type="InterPro" id="IPR017938">
    <property type="entry name" value="Riboflavin_synthase-like_b-brl"/>
</dbReference>
<dbReference type="GO" id="GO:0051537">
    <property type="term" value="F:2 iron, 2 sulfur cluster binding"/>
    <property type="evidence" value="ECO:0007669"/>
    <property type="project" value="UniProtKB-KW"/>
</dbReference>
<dbReference type="PROSITE" id="PS51384">
    <property type="entry name" value="FAD_FR"/>
    <property type="match status" value="1"/>
</dbReference>
<dbReference type="InterPro" id="IPR012675">
    <property type="entry name" value="Beta-grasp_dom_sf"/>
</dbReference>
<gene>
    <name evidence="10" type="ORF">SAMN04489752_0318</name>
</gene>
<evidence type="ECO:0000259" key="9">
    <source>
        <dbReference type="PROSITE" id="PS51384"/>
    </source>
</evidence>
<evidence type="ECO:0000313" key="10">
    <source>
        <dbReference type="EMBL" id="SDR80765.1"/>
    </source>
</evidence>
<dbReference type="STRING" id="1136497.SAMN04489752_0318"/>
<evidence type="ECO:0000259" key="8">
    <source>
        <dbReference type="PROSITE" id="PS51085"/>
    </source>
</evidence>
<evidence type="ECO:0000256" key="1">
    <source>
        <dbReference type="ARBA" id="ARBA00001974"/>
    </source>
</evidence>
<dbReference type="InterPro" id="IPR039261">
    <property type="entry name" value="FNR_nucleotide-bd"/>
</dbReference>
<keyword evidence="5" id="KW-0560">Oxidoreductase</keyword>
<keyword evidence="11" id="KW-1185">Reference proteome</keyword>
<dbReference type="SUPFAM" id="SSF52343">
    <property type="entry name" value="Ferredoxin reductase-like, C-terminal NADP-linked domain"/>
    <property type="match status" value="1"/>
</dbReference>
<dbReference type="GO" id="GO:0016491">
    <property type="term" value="F:oxidoreductase activity"/>
    <property type="evidence" value="ECO:0007669"/>
    <property type="project" value="UniProtKB-KW"/>
</dbReference>
<dbReference type="PROSITE" id="PS00197">
    <property type="entry name" value="2FE2S_FER_1"/>
    <property type="match status" value="1"/>
</dbReference>
<dbReference type="PROSITE" id="PS51085">
    <property type="entry name" value="2FE2S_FER_2"/>
    <property type="match status" value="1"/>
</dbReference>
<evidence type="ECO:0000256" key="7">
    <source>
        <dbReference type="ARBA" id="ARBA00023014"/>
    </source>
</evidence>
<dbReference type="Gene3D" id="3.10.20.30">
    <property type="match status" value="1"/>
</dbReference>
<feature type="domain" description="2Fe-2S ferredoxin-type" evidence="8">
    <location>
        <begin position="242"/>
        <end position="329"/>
    </location>
</feature>
<dbReference type="OrthoDB" id="502624at2"/>
<organism evidence="10 11">
    <name type="scientific">Brevibacterium siliguriense</name>
    <dbReference type="NCBI Taxonomy" id="1136497"/>
    <lineage>
        <taxon>Bacteria</taxon>
        <taxon>Bacillati</taxon>
        <taxon>Actinomycetota</taxon>
        <taxon>Actinomycetes</taxon>
        <taxon>Micrococcales</taxon>
        <taxon>Brevibacteriaceae</taxon>
        <taxon>Brevibacterium</taxon>
    </lineage>
</organism>
<keyword evidence="4" id="KW-0479">Metal-binding</keyword>
<evidence type="ECO:0000256" key="2">
    <source>
        <dbReference type="ARBA" id="ARBA00022630"/>
    </source>
</evidence>